<protein>
    <submittedName>
        <fullName evidence="2">Uncharacterized protein</fullName>
    </submittedName>
</protein>
<name>A0A7J6R7A6_PEROL</name>
<reference evidence="2 3" key="1">
    <citation type="submission" date="2020-04" db="EMBL/GenBank/DDBJ databases">
        <title>Perkinsus olseni comparative genomics.</title>
        <authorList>
            <person name="Bogema D.R."/>
        </authorList>
    </citation>
    <scope>NUCLEOTIDE SEQUENCE [LARGE SCALE GENOMIC DNA]</scope>
    <source>
        <strain evidence="2">ATCC PRA-205</strain>
    </source>
</reference>
<dbReference type="AlphaFoldDB" id="A0A7J6R7A6"/>
<accession>A0A7J6R7A6</accession>
<dbReference type="EMBL" id="JABANM010024505">
    <property type="protein sequence ID" value="KAF4716121.1"/>
    <property type="molecule type" value="Genomic_DNA"/>
</dbReference>
<evidence type="ECO:0000256" key="1">
    <source>
        <dbReference type="SAM" id="SignalP"/>
    </source>
</evidence>
<feature type="signal peptide" evidence="1">
    <location>
        <begin position="1"/>
        <end position="18"/>
    </location>
</feature>
<evidence type="ECO:0000313" key="3">
    <source>
        <dbReference type="Proteomes" id="UP000574390"/>
    </source>
</evidence>
<keyword evidence="1" id="KW-0732">Signal</keyword>
<organism evidence="2 3">
    <name type="scientific">Perkinsus olseni</name>
    <name type="common">Perkinsus atlanticus</name>
    <dbReference type="NCBI Taxonomy" id="32597"/>
    <lineage>
        <taxon>Eukaryota</taxon>
        <taxon>Sar</taxon>
        <taxon>Alveolata</taxon>
        <taxon>Perkinsozoa</taxon>
        <taxon>Perkinsea</taxon>
        <taxon>Perkinsida</taxon>
        <taxon>Perkinsidae</taxon>
        <taxon>Perkinsus</taxon>
    </lineage>
</organism>
<dbReference type="Proteomes" id="UP000574390">
    <property type="component" value="Unassembled WGS sequence"/>
</dbReference>
<proteinExistence type="predicted"/>
<feature type="chain" id="PRO_5029662604" evidence="1">
    <location>
        <begin position="19"/>
        <end position="126"/>
    </location>
</feature>
<comment type="caution">
    <text evidence="2">The sequence shown here is derived from an EMBL/GenBank/DDBJ whole genome shotgun (WGS) entry which is preliminary data.</text>
</comment>
<evidence type="ECO:0000313" key="2">
    <source>
        <dbReference type="EMBL" id="KAF4716121.1"/>
    </source>
</evidence>
<sequence>MLPRILVFLFTITTAAIGLLQTFPRMYCVQATHGSWFTKLKVSHEVLFWNSTHLDYRQWNKRYYYHWCTGQIQPYVLYRKLDGFYFTMDEFAAMRHIDEGDKLNMTIGGTNYLLTRCNKAQTYLPM</sequence>
<gene>
    <name evidence="2" type="ORF">FOZ62_029106</name>
</gene>